<dbReference type="Pfam" id="PF01593">
    <property type="entry name" value="Amino_oxidase"/>
    <property type="match status" value="1"/>
</dbReference>
<dbReference type="Gene3D" id="3.90.660.10">
    <property type="match status" value="1"/>
</dbReference>
<dbReference type="SUPFAM" id="SSF51905">
    <property type="entry name" value="FAD/NAD(P)-binding domain"/>
    <property type="match status" value="1"/>
</dbReference>
<dbReference type="InterPro" id="IPR036188">
    <property type="entry name" value="FAD/NAD-bd_sf"/>
</dbReference>
<proteinExistence type="predicted"/>
<dbReference type="EMBL" id="JAWZYT010003457">
    <property type="protein sequence ID" value="KAK4298314.1"/>
    <property type="molecule type" value="Genomic_DNA"/>
</dbReference>
<evidence type="ECO:0000313" key="2">
    <source>
        <dbReference type="EMBL" id="KAK4298314.1"/>
    </source>
</evidence>
<dbReference type="PANTHER" id="PTHR23357:SF1">
    <property type="entry name" value="RENALASE"/>
    <property type="match status" value="1"/>
</dbReference>
<evidence type="ECO:0000259" key="1">
    <source>
        <dbReference type="Pfam" id="PF01593"/>
    </source>
</evidence>
<evidence type="ECO:0000313" key="3">
    <source>
        <dbReference type="Proteomes" id="UP001292094"/>
    </source>
</evidence>
<gene>
    <name evidence="2" type="ORF">Pmani_029334</name>
</gene>
<reference evidence="2" key="1">
    <citation type="submission" date="2023-11" db="EMBL/GenBank/DDBJ databases">
        <title>Genome assemblies of two species of porcelain crab, Petrolisthes cinctipes and Petrolisthes manimaculis (Anomura: Porcellanidae).</title>
        <authorList>
            <person name="Angst P."/>
        </authorList>
    </citation>
    <scope>NUCLEOTIDE SEQUENCE</scope>
    <source>
        <strain evidence="2">PB745_02</strain>
        <tissue evidence="2">Gill</tissue>
    </source>
</reference>
<dbReference type="Gene3D" id="3.50.50.60">
    <property type="entry name" value="FAD/NAD(P)-binding domain"/>
    <property type="match status" value="1"/>
</dbReference>
<dbReference type="AlphaFoldDB" id="A0AAE1NXS7"/>
<comment type="caution">
    <text evidence="2">The sequence shown here is derived from an EMBL/GenBank/DDBJ whole genome shotgun (WGS) entry which is preliminary data.</text>
</comment>
<organism evidence="2 3">
    <name type="scientific">Petrolisthes manimaculis</name>
    <dbReference type="NCBI Taxonomy" id="1843537"/>
    <lineage>
        <taxon>Eukaryota</taxon>
        <taxon>Metazoa</taxon>
        <taxon>Ecdysozoa</taxon>
        <taxon>Arthropoda</taxon>
        <taxon>Crustacea</taxon>
        <taxon>Multicrustacea</taxon>
        <taxon>Malacostraca</taxon>
        <taxon>Eumalacostraca</taxon>
        <taxon>Eucarida</taxon>
        <taxon>Decapoda</taxon>
        <taxon>Pleocyemata</taxon>
        <taxon>Anomura</taxon>
        <taxon>Galatheoidea</taxon>
        <taxon>Porcellanidae</taxon>
        <taxon>Petrolisthes</taxon>
    </lineage>
</organism>
<name>A0AAE1NXS7_9EUCA</name>
<feature type="domain" description="Amine oxidase" evidence="1">
    <location>
        <begin position="105"/>
        <end position="339"/>
    </location>
</feature>
<dbReference type="GO" id="GO:0016651">
    <property type="term" value="F:oxidoreductase activity, acting on NAD(P)H"/>
    <property type="evidence" value="ECO:0007669"/>
    <property type="project" value="InterPro"/>
</dbReference>
<dbReference type="GO" id="GO:0005576">
    <property type="term" value="C:extracellular region"/>
    <property type="evidence" value="ECO:0007669"/>
    <property type="project" value="TreeGrafter"/>
</dbReference>
<keyword evidence="3" id="KW-1185">Reference proteome</keyword>
<dbReference type="Pfam" id="PF13450">
    <property type="entry name" value="NAD_binding_8"/>
    <property type="match status" value="1"/>
</dbReference>
<dbReference type="InterPro" id="IPR040174">
    <property type="entry name" value="RNLS"/>
</dbReference>
<sequence>MTRVLLVGGGLTSSVVGTLLRRELPHAELILWDKARGAGGRMSTSRSPHDSTCTLDLGAQYISATPEYAELHSSYYEELVSAGVLAPLTNKVVGMRGGEDTKHYVSPAGVSSIVKHYMKQANINPRFEQQVRSIEEAAGGKWNVKTQSGTQDTFDAVVLTMPVPQIFALSGTVKEIIDGNEKLRTNLQSVDYSSRYALGLFYEDGAKVALEDSSAAAQYIANHPVIRFVALDHKKRGADTTTPSVVVHTSVPFGKAHVEETPNQVQPLLVSSVTEMFPHWPEPKAVKCQKWRFSQVTSAYPGLPGYVSLAGGLLAGGDGFTHSNMDGCIESAEAVAAAVVQYVTTSRC</sequence>
<accession>A0AAE1NXS7</accession>
<dbReference type="PANTHER" id="PTHR23357">
    <property type="entry name" value="RENALASE"/>
    <property type="match status" value="1"/>
</dbReference>
<dbReference type="Proteomes" id="UP001292094">
    <property type="component" value="Unassembled WGS sequence"/>
</dbReference>
<protein>
    <recommendedName>
        <fullName evidence="1">Amine oxidase domain-containing protein</fullName>
    </recommendedName>
</protein>
<dbReference type="InterPro" id="IPR002937">
    <property type="entry name" value="Amino_oxidase"/>
</dbReference>